<dbReference type="GeneID" id="81352767"/>
<dbReference type="EMBL" id="JAPQKI010000002">
    <property type="protein sequence ID" value="KAJ5110759.1"/>
    <property type="molecule type" value="Genomic_DNA"/>
</dbReference>
<feature type="coiled-coil region" evidence="5">
    <location>
        <begin position="27"/>
        <end position="91"/>
    </location>
</feature>
<keyword evidence="3" id="KW-0539">Nucleus</keyword>
<comment type="subcellular location">
    <subcellularLocation>
        <location evidence="1">Nucleus</location>
    </subcellularLocation>
</comment>
<protein>
    <submittedName>
        <fullName evidence="6">Uncharacterized protein</fullName>
    </submittedName>
</protein>
<evidence type="ECO:0000256" key="4">
    <source>
        <dbReference type="ARBA" id="ARBA00023254"/>
    </source>
</evidence>
<dbReference type="GO" id="GO:0120230">
    <property type="term" value="F:recombinase activator activity"/>
    <property type="evidence" value="ECO:0007669"/>
    <property type="project" value="TreeGrafter"/>
</dbReference>
<keyword evidence="4" id="KW-0469">Meiosis</keyword>
<dbReference type="OrthoDB" id="272266at2759"/>
<sequence>MTWVYTGKQVVYHARQQISDDTSPKGLAAMNREIDTLQDELSTIKTDEKKARAALLALEAKPRLSELQRDIQRLKSEQDDIQARLARIQKTEAIQVSSEERSKLEHEWKTWQRQAVIRRRICRDLWGRCTEVLPENTTAAELWVNTSFFLTTRASSWVVPVLTWLTGVLGA</sequence>
<dbReference type="GO" id="GO:0003690">
    <property type="term" value="F:double-stranded DNA binding"/>
    <property type="evidence" value="ECO:0007669"/>
    <property type="project" value="TreeGrafter"/>
</dbReference>
<evidence type="ECO:0000256" key="2">
    <source>
        <dbReference type="ARBA" id="ARBA00023172"/>
    </source>
</evidence>
<comment type="caution">
    <text evidence="6">The sequence shown here is derived from an EMBL/GenBank/DDBJ whole genome shotgun (WGS) entry which is preliminary data.</text>
</comment>
<organism evidence="6 7">
    <name type="scientific">Penicillium argentinense</name>
    <dbReference type="NCBI Taxonomy" id="1131581"/>
    <lineage>
        <taxon>Eukaryota</taxon>
        <taxon>Fungi</taxon>
        <taxon>Dikarya</taxon>
        <taxon>Ascomycota</taxon>
        <taxon>Pezizomycotina</taxon>
        <taxon>Eurotiomycetes</taxon>
        <taxon>Eurotiomycetidae</taxon>
        <taxon>Eurotiales</taxon>
        <taxon>Aspergillaceae</taxon>
        <taxon>Penicillium</taxon>
    </lineage>
</organism>
<dbReference type="GO" id="GO:0120231">
    <property type="term" value="C:DNA recombinase auxiliary factor complex"/>
    <property type="evidence" value="ECO:0007669"/>
    <property type="project" value="TreeGrafter"/>
</dbReference>
<keyword evidence="7" id="KW-1185">Reference proteome</keyword>
<dbReference type="AlphaFoldDB" id="A0A9W9KL40"/>
<evidence type="ECO:0000313" key="6">
    <source>
        <dbReference type="EMBL" id="KAJ5110759.1"/>
    </source>
</evidence>
<dbReference type="GO" id="GO:0000709">
    <property type="term" value="P:meiotic joint molecule formation"/>
    <property type="evidence" value="ECO:0007669"/>
    <property type="project" value="TreeGrafter"/>
</dbReference>
<evidence type="ECO:0000256" key="1">
    <source>
        <dbReference type="ARBA" id="ARBA00004123"/>
    </source>
</evidence>
<dbReference type="RefSeq" id="XP_056478829.1">
    <property type="nucleotide sequence ID" value="XM_056613788.1"/>
</dbReference>
<evidence type="ECO:0000313" key="7">
    <source>
        <dbReference type="Proteomes" id="UP001149074"/>
    </source>
</evidence>
<dbReference type="GO" id="GO:0007129">
    <property type="term" value="P:homologous chromosome pairing at meiosis"/>
    <property type="evidence" value="ECO:0007669"/>
    <property type="project" value="TreeGrafter"/>
</dbReference>
<dbReference type="PANTHER" id="PTHR15938">
    <property type="entry name" value="TBP-1 INTERACTING PROTEIN"/>
    <property type="match status" value="1"/>
</dbReference>
<dbReference type="PANTHER" id="PTHR15938:SF0">
    <property type="entry name" value="HOMOLOGOUS-PAIRING PROTEIN 2 HOMOLOG"/>
    <property type="match status" value="1"/>
</dbReference>
<dbReference type="GO" id="GO:0000794">
    <property type="term" value="C:condensed nuclear chromosome"/>
    <property type="evidence" value="ECO:0007669"/>
    <property type="project" value="TreeGrafter"/>
</dbReference>
<reference evidence="6" key="1">
    <citation type="submission" date="2022-11" db="EMBL/GenBank/DDBJ databases">
        <authorList>
            <person name="Petersen C."/>
        </authorList>
    </citation>
    <scope>NUCLEOTIDE SEQUENCE</scope>
    <source>
        <strain evidence="6">IBT 30761</strain>
    </source>
</reference>
<dbReference type="Gene3D" id="1.10.287.1490">
    <property type="match status" value="1"/>
</dbReference>
<reference evidence="6" key="2">
    <citation type="journal article" date="2023" name="IMA Fungus">
        <title>Comparative genomic study of the Penicillium genus elucidates a diverse pangenome and 15 lateral gene transfer events.</title>
        <authorList>
            <person name="Petersen C."/>
            <person name="Sorensen T."/>
            <person name="Nielsen M.R."/>
            <person name="Sondergaard T.E."/>
            <person name="Sorensen J.L."/>
            <person name="Fitzpatrick D.A."/>
            <person name="Frisvad J.C."/>
            <person name="Nielsen K.L."/>
        </authorList>
    </citation>
    <scope>NUCLEOTIDE SEQUENCE</scope>
    <source>
        <strain evidence="6">IBT 30761</strain>
    </source>
</reference>
<dbReference type="GO" id="GO:0010774">
    <property type="term" value="P:meiotic strand invasion involved in reciprocal meiotic recombination"/>
    <property type="evidence" value="ECO:0007669"/>
    <property type="project" value="TreeGrafter"/>
</dbReference>
<gene>
    <name evidence="6" type="ORF">N7532_001294</name>
</gene>
<accession>A0A9W9KL40</accession>
<evidence type="ECO:0000256" key="3">
    <source>
        <dbReference type="ARBA" id="ARBA00023242"/>
    </source>
</evidence>
<keyword evidence="5" id="KW-0175">Coiled coil</keyword>
<dbReference type="Proteomes" id="UP001149074">
    <property type="component" value="Unassembled WGS sequence"/>
</dbReference>
<keyword evidence="2" id="KW-0233">DNA recombination</keyword>
<proteinExistence type="predicted"/>
<evidence type="ECO:0000256" key="5">
    <source>
        <dbReference type="SAM" id="Coils"/>
    </source>
</evidence>
<name>A0A9W9KL40_9EURO</name>